<feature type="transmembrane region" description="Helical" evidence="1">
    <location>
        <begin position="648"/>
        <end position="674"/>
    </location>
</feature>
<protein>
    <recommendedName>
        <fullName evidence="5">TIR domain-containing protein</fullName>
    </recommendedName>
</protein>
<keyword evidence="1" id="KW-1133">Transmembrane helix</keyword>
<keyword evidence="1" id="KW-0472">Membrane</keyword>
<comment type="caution">
    <text evidence="3">The sequence shown here is derived from an EMBL/GenBank/DDBJ whole genome shotgun (WGS) entry which is preliminary data.</text>
</comment>
<evidence type="ECO:0000256" key="2">
    <source>
        <dbReference type="SAM" id="SignalP"/>
    </source>
</evidence>
<keyword evidence="2" id="KW-0732">Signal</keyword>
<name>A0ABP0RWW4_9DINO</name>
<feature type="transmembrane region" description="Helical" evidence="1">
    <location>
        <begin position="325"/>
        <end position="344"/>
    </location>
</feature>
<organism evidence="3 4">
    <name type="scientific">Durusdinium trenchii</name>
    <dbReference type="NCBI Taxonomy" id="1381693"/>
    <lineage>
        <taxon>Eukaryota</taxon>
        <taxon>Sar</taxon>
        <taxon>Alveolata</taxon>
        <taxon>Dinophyceae</taxon>
        <taxon>Suessiales</taxon>
        <taxon>Symbiodiniaceae</taxon>
        <taxon>Durusdinium</taxon>
    </lineage>
</organism>
<feature type="chain" id="PRO_5046301806" description="TIR domain-containing protein" evidence="2">
    <location>
        <begin position="22"/>
        <end position="683"/>
    </location>
</feature>
<feature type="transmembrane region" description="Helical" evidence="1">
    <location>
        <begin position="445"/>
        <end position="477"/>
    </location>
</feature>
<feature type="transmembrane region" description="Helical" evidence="1">
    <location>
        <begin position="543"/>
        <end position="562"/>
    </location>
</feature>
<evidence type="ECO:0000256" key="1">
    <source>
        <dbReference type="SAM" id="Phobius"/>
    </source>
</evidence>
<dbReference type="Proteomes" id="UP001642484">
    <property type="component" value="Unassembled WGS sequence"/>
</dbReference>
<dbReference type="InterPro" id="IPR035897">
    <property type="entry name" value="Toll_tir_struct_dom_sf"/>
</dbReference>
<keyword evidence="4" id="KW-1185">Reference proteome</keyword>
<gene>
    <name evidence="3" type="ORF">CCMP2556_LOCUS49125</name>
</gene>
<feature type="transmembrane region" description="Helical" evidence="1">
    <location>
        <begin position="356"/>
        <end position="377"/>
    </location>
</feature>
<proteinExistence type="predicted"/>
<evidence type="ECO:0008006" key="5">
    <source>
        <dbReference type="Google" id="ProtNLM"/>
    </source>
</evidence>
<dbReference type="SUPFAM" id="SSF52200">
    <property type="entry name" value="Toll/Interleukin receptor TIR domain"/>
    <property type="match status" value="1"/>
</dbReference>
<evidence type="ECO:0000313" key="4">
    <source>
        <dbReference type="Proteomes" id="UP001642484"/>
    </source>
</evidence>
<feature type="signal peptide" evidence="2">
    <location>
        <begin position="1"/>
        <end position="21"/>
    </location>
</feature>
<evidence type="ECO:0000313" key="3">
    <source>
        <dbReference type="EMBL" id="CAK9104863.1"/>
    </source>
</evidence>
<sequence length="683" mass="77948">MYRMLLRTCLQITMVFGSSFGCWQTSNIQCLPRLCRTRDLVSAEGPQMPIPQSGERFLRENADPEQVVAPLDKERRKSVKKETKDGKLGFEPFIDDGKSVGSYKSSRTAKSSLYPNIPFKDCKWDFFLCCTPPGRKAVSALYDALPERFEGCKLWLDEQHDSTDKTLVDGICYSRNILVFLTHGSTSDAKWQHQMRVAIGARRNFILLGETDEMQGKPSIDELISKCPSDLKSIFESNLIIPYFSDPDFRSVTFEKMCRAQWVDISEEAEESHHIQKHRKDLFYKLFPYDEDTDPAVFPKNFVSFAAAVGLPLPGVSPRATRWSLFVRAYLVVCMLLCSMRFFTPQGPGFLDYLSIAQLVALHPVLLLMISVTTWVLGSKEVKDLLEHQIECTKEGNRLRLKLERLTLVLGALTAVFSLWGWIGYLPGFWTNYYLESTQDAYPFFGVLGILHGLAWFLSLPLVFGIFFATLLVAFALQELGYMGLVSAFDELHPEIASAGLEEITATSAGMNVKDGDLYRFQVRYLQCWNLYRRMQWKASIPFVLFWVAEVCLLAWSIWSIVQGFEPIADERAARFQAHWHLPVRLTWLVGASPWFGVAGYMIGLLPWGSSFYANKIMTASNRLFFTNTNLRSCFLSFMHDFELEFRVLFLQAVPWTLLLSLPILLVNSLGYVADVVRLFRAL</sequence>
<reference evidence="3 4" key="1">
    <citation type="submission" date="2024-02" db="EMBL/GenBank/DDBJ databases">
        <authorList>
            <person name="Chen Y."/>
            <person name="Shah S."/>
            <person name="Dougan E. K."/>
            <person name="Thang M."/>
            <person name="Chan C."/>
        </authorList>
    </citation>
    <scope>NUCLEOTIDE SEQUENCE [LARGE SCALE GENOMIC DNA]</scope>
</reference>
<dbReference type="PROSITE" id="PS51257">
    <property type="entry name" value="PROKAR_LIPOPROTEIN"/>
    <property type="match status" value="1"/>
</dbReference>
<accession>A0ABP0RWW4</accession>
<feature type="transmembrane region" description="Helical" evidence="1">
    <location>
        <begin position="586"/>
        <end position="608"/>
    </location>
</feature>
<feature type="transmembrane region" description="Helical" evidence="1">
    <location>
        <begin position="406"/>
        <end position="425"/>
    </location>
</feature>
<dbReference type="EMBL" id="CAXAMN010026672">
    <property type="protein sequence ID" value="CAK9104863.1"/>
    <property type="molecule type" value="Genomic_DNA"/>
</dbReference>
<keyword evidence="1" id="KW-0812">Transmembrane</keyword>